<keyword evidence="2" id="KW-1185">Reference proteome</keyword>
<proteinExistence type="predicted"/>
<evidence type="ECO:0000313" key="2">
    <source>
        <dbReference type="Proteomes" id="UP000807504"/>
    </source>
</evidence>
<dbReference type="Gene3D" id="1.10.1410.10">
    <property type="match status" value="1"/>
</dbReference>
<dbReference type="GO" id="GO:1990817">
    <property type="term" value="F:poly(A) RNA polymerase activity"/>
    <property type="evidence" value="ECO:0007669"/>
    <property type="project" value="TreeGrafter"/>
</dbReference>
<dbReference type="Proteomes" id="UP000807504">
    <property type="component" value="Unassembled WGS sequence"/>
</dbReference>
<dbReference type="GO" id="GO:0031123">
    <property type="term" value="P:RNA 3'-end processing"/>
    <property type="evidence" value="ECO:0007669"/>
    <property type="project" value="TreeGrafter"/>
</dbReference>
<dbReference type="SUPFAM" id="SSF81631">
    <property type="entry name" value="PAP/OAS1 substrate-binding domain"/>
    <property type="match status" value="1"/>
</dbReference>
<dbReference type="AlphaFoldDB" id="A0A8T0G1Q2"/>
<sequence length="245" mass="27582">MDCDVSVNNMSAILMSEILYFCGEIDSRVRPLLYAVKRWAKEANVTHSAPGGWITNFGLSLLVIFFLQNRPVPILPSLIDALQIVGEETMPNFGVEYLTPISDLQTKASLNTESLAMLLKEFLNFLGSHPFQNKHLSVLTGKASTLEESCYPIWLQYPVEEDKNVTKNVSHSDCYELCEKARLSSKFIASNMGVKCTAPSDFPRILGISTLLKTFSKKSNEVDLNKLLLNEKNRNSNTRNRQKRT</sequence>
<accession>A0A8T0G1Q2</accession>
<reference evidence="1" key="2">
    <citation type="submission" date="2020-06" db="EMBL/GenBank/DDBJ databases">
        <authorList>
            <person name="Sheffer M."/>
        </authorList>
    </citation>
    <scope>NUCLEOTIDE SEQUENCE</scope>
</reference>
<dbReference type="EMBL" id="JABXBU010000002">
    <property type="protein sequence ID" value="KAF8795123.1"/>
    <property type="molecule type" value="Genomic_DNA"/>
</dbReference>
<reference evidence="1" key="1">
    <citation type="journal article" date="2020" name="bioRxiv">
        <title>Chromosome-level reference genome of the European wasp spider Argiope bruennichi: a resource for studies on range expansion and evolutionary adaptation.</title>
        <authorList>
            <person name="Sheffer M.M."/>
            <person name="Hoppe A."/>
            <person name="Krehenwinkel H."/>
            <person name="Uhl G."/>
            <person name="Kuss A.W."/>
            <person name="Jensen L."/>
            <person name="Jensen C."/>
            <person name="Gillespie R.G."/>
            <person name="Hoff K.J."/>
            <person name="Prost S."/>
        </authorList>
    </citation>
    <scope>NUCLEOTIDE SEQUENCE</scope>
</reference>
<gene>
    <name evidence="1" type="ORF">HNY73_003008</name>
</gene>
<protein>
    <submittedName>
        <fullName evidence="1">Poly(A) RNA polymerase like protein</fullName>
    </submittedName>
</protein>
<dbReference type="PANTHER" id="PTHR12271:SF133">
    <property type="entry name" value="POLY(A) RNA POLYMERASE, MITOCHONDRIAL"/>
    <property type="match status" value="1"/>
</dbReference>
<organism evidence="1 2">
    <name type="scientific">Argiope bruennichi</name>
    <name type="common">Wasp spider</name>
    <name type="synonym">Aranea bruennichi</name>
    <dbReference type="NCBI Taxonomy" id="94029"/>
    <lineage>
        <taxon>Eukaryota</taxon>
        <taxon>Metazoa</taxon>
        <taxon>Ecdysozoa</taxon>
        <taxon>Arthropoda</taxon>
        <taxon>Chelicerata</taxon>
        <taxon>Arachnida</taxon>
        <taxon>Araneae</taxon>
        <taxon>Araneomorphae</taxon>
        <taxon>Entelegynae</taxon>
        <taxon>Araneoidea</taxon>
        <taxon>Araneidae</taxon>
        <taxon>Argiope</taxon>
    </lineage>
</organism>
<name>A0A8T0G1Q2_ARGBR</name>
<dbReference type="PANTHER" id="PTHR12271">
    <property type="entry name" value="POLY A POLYMERASE CID PAP -RELATED"/>
    <property type="match status" value="1"/>
</dbReference>
<evidence type="ECO:0000313" key="1">
    <source>
        <dbReference type="EMBL" id="KAF8795123.1"/>
    </source>
</evidence>
<comment type="caution">
    <text evidence="1">The sequence shown here is derived from an EMBL/GenBank/DDBJ whole genome shotgun (WGS) entry which is preliminary data.</text>
</comment>